<name>A0A8S9IP72_BRACR</name>
<proteinExistence type="predicted"/>
<gene>
    <name evidence="2" type="ORF">F2Q70_00004312</name>
</gene>
<accession>A0A8S9IP72</accession>
<sequence>MPSSTRSNKKIQLLFSSDPASLERSISKGRRSSSIDNNTSSSLDSRQPPSTQTPVSSTDTRLPSSTEDILPSTDIFHPTSINTSVRTSIDTEPRYMVATLILVRDEKGDLHDQEGHLRNAAGQRIDA</sequence>
<organism evidence="2">
    <name type="scientific">Brassica cretica</name>
    <name type="common">Mustard</name>
    <dbReference type="NCBI Taxonomy" id="69181"/>
    <lineage>
        <taxon>Eukaryota</taxon>
        <taxon>Viridiplantae</taxon>
        <taxon>Streptophyta</taxon>
        <taxon>Embryophyta</taxon>
        <taxon>Tracheophyta</taxon>
        <taxon>Spermatophyta</taxon>
        <taxon>Magnoliopsida</taxon>
        <taxon>eudicotyledons</taxon>
        <taxon>Gunneridae</taxon>
        <taxon>Pentapetalae</taxon>
        <taxon>rosids</taxon>
        <taxon>malvids</taxon>
        <taxon>Brassicales</taxon>
        <taxon>Brassicaceae</taxon>
        <taxon>Brassiceae</taxon>
        <taxon>Brassica</taxon>
    </lineage>
</organism>
<dbReference type="AlphaFoldDB" id="A0A8S9IP72"/>
<feature type="compositionally biased region" description="Polar residues" evidence="1">
    <location>
        <begin position="47"/>
        <end position="67"/>
    </location>
</feature>
<feature type="compositionally biased region" description="Low complexity" evidence="1">
    <location>
        <begin position="32"/>
        <end position="45"/>
    </location>
</feature>
<reference evidence="2" key="1">
    <citation type="submission" date="2019-12" db="EMBL/GenBank/DDBJ databases">
        <title>Genome sequencing and annotation of Brassica cretica.</title>
        <authorList>
            <person name="Studholme D.J."/>
            <person name="Sarris P.F."/>
        </authorList>
    </citation>
    <scope>NUCLEOTIDE SEQUENCE</scope>
    <source>
        <strain evidence="2">PFS-102/07</strain>
        <tissue evidence="2">Leaf</tissue>
    </source>
</reference>
<protein>
    <submittedName>
        <fullName evidence="2">Uncharacterized protein</fullName>
    </submittedName>
</protein>
<dbReference type="EMBL" id="QGKY02001015">
    <property type="protein sequence ID" value="KAF2570816.1"/>
    <property type="molecule type" value="Genomic_DNA"/>
</dbReference>
<feature type="region of interest" description="Disordered" evidence="1">
    <location>
        <begin position="1"/>
        <end position="79"/>
    </location>
</feature>
<evidence type="ECO:0000256" key="1">
    <source>
        <dbReference type="SAM" id="MobiDB-lite"/>
    </source>
</evidence>
<evidence type="ECO:0000313" key="2">
    <source>
        <dbReference type="EMBL" id="KAF2570816.1"/>
    </source>
</evidence>
<comment type="caution">
    <text evidence="2">The sequence shown here is derived from an EMBL/GenBank/DDBJ whole genome shotgun (WGS) entry which is preliminary data.</text>
</comment>